<dbReference type="Proteomes" id="UP001458070">
    <property type="component" value="Unassembled WGS sequence"/>
</dbReference>
<protein>
    <submittedName>
        <fullName evidence="5">Putative siderophore interacting protein</fullName>
    </submittedName>
    <submittedName>
        <fullName evidence="3">Siderophore-interacting protein</fullName>
    </submittedName>
</protein>
<dbReference type="Proteomes" id="UP000510937">
    <property type="component" value="Chromosome"/>
</dbReference>
<reference evidence="7" key="3">
    <citation type="submission" date="2020-06" db="EMBL/GenBank/DDBJ databases">
        <title>REHAB project genomes.</title>
        <authorList>
            <person name="Shaw L.P."/>
        </authorList>
    </citation>
    <scope>NUCLEOTIDE SEQUENCE [LARGE SCALE GENOMIC DNA]</scope>
    <source>
        <strain evidence="7">RHBSTW-00555</strain>
    </source>
</reference>
<organism evidence="5 6">
    <name type="scientific">Klebsiella grimontii</name>
    <dbReference type="NCBI Taxonomy" id="2058152"/>
    <lineage>
        <taxon>Bacteria</taxon>
        <taxon>Pseudomonadati</taxon>
        <taxon>Pseudomonadota</taxon>
        <taxon>Gammaproteobacteria</taxon>
        <taxon>Enterobacterales</taxon>
        <taxon>Enterobacteriaceae</taxon>
        <taxon>Klebsiella/Raoultella group</taxon>
        <taxon>Klebsiella</taxon>
    </lineage>
</organism>
<dbReference type="PANTHER" id="PTHR30157:SF0">
    <property type="entry name" value="NADPH-DEPENDENT FERRIC-CHELATE REDUCTASE"/>
    <property type="match status" value="1"/>
</dbReference>
<dbReference type="EMBL" id="FZTC01000034">
    <property type="protein sequence ID" value="SNU37692.1"/>
    <property type="molecule type" value="Genomic_DNA"/>
</dbReference>
<dbReference type="GO" id="GO:0016491">
    <property type="term" value="F:oxidoreductase activity"/>
    <property type="evidence" value="ECO:0007669"/>
    <property type="project" value="InterPro"/>
</dbReference>
<evidence type="ECO:0000313" key="5">
    <source>
        <dbReference type="EMBL" id="SNU37692.1"/>
    </source>
</evidence>
<dbReference type="AlphaFoldDB" id="A0A285B9W1"/>
<keyword evidence="8" id="KW-1185">Reference proteome</keyword>
<evidence type="ECO:0000313" key="4">
    <source>
        <dbReference type="EMBL" id="QLO50625.1"/>
    </source>
</evidence>
<dbReference type="PANTHER" id="PTHR30157">
    <property type="entry name" value="FERRIC REDUCTASE, NADPH-DEPENDENT"/>
    <property type="match status" value="1"/>
</dbReference>
<evidence type="ECO:0000256" key="1">
    <source>
        <dbReference type="ARBA" id="ARBA00035644"/>
    </source>
</evidence>
<dbReference type="Proteomes" id="UP000220639">
    <property type="component" value="Unassembled WGS sequence"/>
</dbReference>
<dbReference type="InterPro" id="IPR039261">
    <property type="entry name" value="FNR_nucleotide-bd"/>
</dbReference>
<reference evidence="4" key="4">
    <citation type="journal article" date="2021" name="Microb. Genom.">
        <title>A genomic epidemiological study shows that prevalence of antimicrobial resistance in Enterobacterales is associated with the livestock host, as well as antimicrobial usage.</title>
        <authorList>
            <person name="AbuOun M."/>
            <person name="Jones H."/>
            <person name="Stubberfield E."/>
            <person name="Gilson D."/>
            <person name="Shaw L.P."/>
            <person name="Hubbard A.T.M."/>
            <person name="Chau K.K."/>
            <person name="Sebra R."/>
            <person name="Peto T.E.A."/>
            <person name="Crook D.W."/>
            <person name="Read D.S."/>
            <person name="Gweon H.S."/>
            <person name="Walker A.S."/>
            <person name="Stoesser N."/>
            <person name="Smith R.P."/>
            <person name="Anjum M.F."/>
            <person name="On Behalf Of The Rehab Consortium."/>
        </authorList>
    </citation>
    <scope>NUCLEOTIDE SEQUENCE</scope>
    <source>
        <strain evidence="4">RHBSTW-00555</strain>
    </source>
</reference>
<reference evidence="6" key="2">
    <citation type="submission" date="2017-08" db="EMBL/GenBank/DDBJ databases">
        <authorList>
            <person name="Brisse S."/>
        </authorList>
    </citation>
    <scope>NUCLEOTIDE SEQUENCE [LARGE SCALE GENOMIC DNA]</scope>
    <source>
        <strain evidence="6">06D021</strain>
    </source>
</reference>
<dbReference type="InterPro" id="IPR017938">
    <property type="entry name" value="Riboflavin_synthase-like_b-brl"/>
</dbReference>
<dbReference type="PROSITE" id="PS51384">
    <property type="entry name" value="FAD_FR"/>
    <property type="match status" value="1"/>
</dbReference>
<evidence type="ECO:0000313" key="8">
    <source>
        <dbReference type="Proteomes" id="UP001458070"/>
    </source>
</evidence>
<dbReference type="Gene3D" id="2.40.30.10">
    <property type="entry name" value="Translation factors"/>
    <property type="match status" value="1"/>
</dbReference>
<accession>A0A285B9W1</accession>
<dbReference type="InterPro" id="IPR039374">
    <property type="entry name" value="SIP_fam"/>
</dbReference>
<dbReference type="Pfam" id="PF04954">
    <property type="entry name" value="SIP"/>
    <property type="match status" value="1"/>
</dbReference>
<proteinExistence type="inferred from homology"/>
<evidence type="ECO:0000313" key="7">
    <source>
        <dbReference type="Proteomes" id="UP000510937"/>
    </source>
</evidence>
<dbReference type="InterPro" id="IPR007037">
    <property type="entry name" value="SIP_rossman_dom"/>
</dbReference>
<evidence type="ECO:0000313" key="3">
    <source>
        <dbReference type="EMBL" id="MEM0626874.1"/>
    </source>
</evidence>
<dbReference type="InterPro" id="IPR017927">
    <property type="entry name" value="FAD-bd_FR_type"/>
</dbReference>
<dbReference type="SUPFAM" id="SSF63380">
    <property type="entry name" value="Riboflavin synthase domain-like"/>
    <property type="match status" value="1"/>
</dbReference>
<reference evidence="3 8" key="5">
    <citation type="submission" date="2024-04" db="EMBL/GenBank/DDBJ databases">
        <title>Draft genome assemblies of urinary isolates.</title>
        <authorList>
            <person name="Appleberry H."/>
            <person name="Kula A."/>
            <person name="Wolfe A.J."/>
            <person name="Putonti C."/>
        </authorList>
    </citation>
    <scope>NUCLEOTIDE SEQUENCE [LARGE SCALE GENOMIC DNA]</scope>
    <source>
        <strain evidence="3 8">UMB12529</strain>
    </source>
</reference>
<dbReference type="EMBL" id="JBCGEM010000025">
    <property type="protein sequence ID" value="MEM0626874.1"/>
    <property type="molecule type" value="Genomic_DNA"/>
</dbReference>
<evidence type="ECO:0000313" key="6">
    <source>
        <dbReference type="Proteomes" id="UP000220639"/>
    </source>
</evidence>
<dbReference type="Pfam" id="PF08021">
    <property type="entry name" value="FAD_binding_9"/>
    <property type="match status" value="1"/>
</dbReference>
<comment type="similarity">
    <text evidence="1">Belongs to the SIP oxidoreductase family.</text>
</comment>
<gene>
    <name evidence="5" type="primary">yqjH</name>
    <name evidence="3" type="ORF">AAFL32_23620</name>
    <name evidence="4" type="ORF">HV234_03280</name>
    <name evidence="5" type="ORF">KOSB73_40238</name>
</gene>
<reference evidence="5" key="1">
    <citation type="submission" date="2017-08" db="EMBL/GenBank/DDBJ databases">
        <authorList>
            <person name="de Groot N.N."/>
        </authorList>
    </citation>
    <scope>NUCLEOTIDE SEQUENCE [LARGE SCALE GENOMIC DNA]</scope>
    <source>
        <strain evidence="5">06D021</strain>
    </source>
</reference>
<dbReference type="CDD" id="cd06193">
    <property type="entry name" value="siderophore_interacting"/>
    <property type="match status" value="1"/>
</dbReference>
<dbReference type="RefSeq" id="WP_004135955.1">
    <property type="nucleotide sequence ID" value="NZ_CABGKG010000021.1"/>
</dbReference>
<dbReference type="EMBL" id="CP055315">
    <property type="protein sequence ID" value="QLO50625.1"/>
    <property type="molecule type" value="Genomic_DNA"/>
</dbReference>
<dbReference type="InterPro" id="IPR013113">
    <property type="entry name" value="SIP_FAD-bd"/>
</dbReference>
<name>A0A285B9W1_9ENTR</name>
<evidence type="ECO:0000259" key="2">
    <source>
        <dbReference type="PROSITE" id="PS51384"/>
    </source>
</evidence>
<dbReference type="Gene3D" id="3.40.50.80">
    <property type="entry name" value="Nucleotide-binding domain of ferredoxin-NADP reductase (FNR) module"/>
    <property type="match status" value="1"/>
</dbReference>
<dbReference type="FunFam" id="2.40.30.10:FF:000055">
    <property type="entry name" value="Siderophore-interacting family protein"/>
    <property type="match status" value="1"/>
</dbReference>
<sequence length="257" mass="28582">MTKANNPKYPQRVRNELRFRELTVQRVERIGHAFQRIVLGGEALDGFVSQGFDDHTKLFFPEAGAAFTPPVVTDEGINWGEGVRPATRDYTPLYDAGRHELAYDFFIHDGGIASRWALTAQAGDKLVIGGPRGSLVVPEDYAWQLYVTDESGMPALRRRLLGLQQLPTPPQVTAIVTIGDASYQDYLADLDGFNIEWVVGHNPAAVAERLAQVVIPADDYFIWLTGEGAAVKSLLARFEGEEIDPQLVRSQAYWHSK</sequence>
<feature type="domain" description="FAD-binding FR-type" evidence="2">
    <location>
        <begin position="17"/>
        <end position="138"/>
    </location>
</feature>